<keyword evidence="2" id="KW-1185">Reference proteome</keyword>
<name>A0A7U7JUK7_9STAP</name>
<gene>
    <name evidence="1" type="ORF">BN1326_60462</name>
</gene>
<dbReference type="AlphaFoldDB" id="A0A7U7JUK7"/>
<reference evidence="1 2" key="1">
    <citation type="submission" date="2015-04" db="EMBL/GenBank/DDBJ databases">
        <authorList>
            <person name="Cao L."/>
            <person name="Gao C.H."/>
        </authorList>
    </citation>
    <scope>NUCLEOTIDE SEQUENCE [LARGE SCALE GENOMIC DNA]</scope>
    <source>
        <strain evidence="1 2">SH3</strain>
    </source>
</reference>
<dbReference type="EMBL" id="CVOU01000018">
    <property type="protein sequence ID" value="CRI27243.1"/>
    <property type="molecule type" value="Genomic_DNA"/>
</dbReference>
<sequence length="50" mass="5920">MIFMIKLKSHSQTRMLIESSSILSLKIVFNVMKTLILKKPKIRYLRLLNT</sequence>
<evidence type="ECO:0000313" key="2">
    <source>
        <dbReference type="Proteomes" id="UP000236509"/>
    </source>
</evidence>
<comment type="caution">
    <text evidence="1">The sequence shown here is derived from an EMBL/GenBank/DDBJ whole genome shotgun (WGS) entry which is preliminary data.</text>
</comment>
<proteinExistence type="predicted"/>
<organism evidence="1 2">
    <name type="scientific">Staphylococcus argenteus</name>
    <dbReference type="NCBI Taxonomy" id="985002"/>
    <lineage>
        <taxon>Bacteria</taxon>
        <taxon>Bacillati</taxon>
        <taxon>Bacillota</taxon>
        <taxon>Bacilli</taxon>
        <taxon>Bacillales</taxon>
        <taxon>Staphylococcaceae</taxon>
        <taxon>Staphylococcus</taxon>
    </lineage>
</organism>
<protein>
    <submittedName>
        <fullName evidence="1">Uncharacterized protein</fullName>
    </submittedName>
</protein>
<evidence type="ECO:0000313" key="1">
    <source>
        <dbReference type="EMBL" id="CRI27243.1"/>
    </source>
</evidence>
<accession>A0A7U7JUK7</accession>
<dbReference type="Proteomes" id="UP000236509">
    <property type="component" value="Unassembled WGS sequence"/>
</dbReference>